<feature type="region of interest" description="Disordered" evidence="6">
    <location>
        <begin position="40"/>
        <end position="77"/>
    </location>
</feature>
<proteinExistence type="inferred from homology"/>
<keyword evidence="2 5" id="KW-0802">TPR repeat</keyword>
<dbReference type="AlphaFoldDB" id="A0AAN0J4M7"/>
<dbReference type="InterPro" id="IPR011990">
    <property type="entry name" value="TPR-like_helical_dom_sf"/>
</dbReference>
<dbReference type="Proteomes" id="UP000007879">
    <property type="component" value="Unassembled WGS sequence"/>
</dbReference>
<sequence length="434" mass="50109">MAVDPTLLQMQLKRNNEDMRDMLQSLDSWEEEIKKRDELLKKQKPILKKTLPPIRGKSSGDAPHKKKPEPAAKKKEKIKSFDYDAWSKFDVDEACEDSDSRSSEGEEENEENEENSRRETAVLEKERGNQLFKDGKYEAAIERYTAAINLDPLSAVLPANRAMALLKLDRYAAAEKDCDVSISLDDKYVKAWMRRAAAKTKLKKYESATEDIKMVLQLEPTNKHAKAELERLEKLKGTSDDRKYVHPVKRPPHLRSKEPLVRIHIEDISTTAVTSEPVSDAAAHEEEEERRVEETNTIELTESMLYEAPTSSIQFQCQWKTLRRSDPSKLAQYFKAILPSQYPVVLKQSLENETFSDIIDILDKEYIHVLYSCRRSISCFDELEWMRKVERFSVAILFLSSKDKLKLKNIFDGLSNLCDRKKVSELASHYTLSL</sequence>
<evidence type="ECO:0000256" key="2">
    <source>
        <dbReference type="ARBA" id="ARBA00022803"/>
    </source>
</evidence>
<comment type="similarity">
    <text evidence="3">Belongs to the RPAP3 family.</text>
</comment>
<dbReference type="InterPro" id="IPR051966">
    <property type="entry name" value="RPAP3"/>
</dbReference>
<keyword evidence="9" id="KW-1185">Reference proteome</keyword>
<evidence type="ECO:0000313" key="8">
    <source>
        <dbReference type="EnsemblMetazoa" id="XP_019851969.1"/>
    </source>
</evidence>
<dbReference type="Pfam" id="PF13877">
    <property type="entry name" value="RPAP3_C"/>
    <property type="match status" value="1"/>
</dbReference>
<evidence type="ECO:0000256" key="5">
    <source>
        <dbReference type="PROSITE-ProRule" id="PRU00339"/>
    </source>
</evidence>
<dbReference type="PANTHER" id="PTHR46423">
    <property type="entry name" value="RNA POLYMERASE II-ASSOCIATED PROTEIN 3"/>
    <property type="match status" value="1"/>
</dbReference>
<feature type="compositionally biased region" description="Basic and acidic residues" evidence="6">
    <location>
        <begin position="68"/>
        <end position="77"/>
    </location>
</feature>
<evidence type="ECO:0000256" key="6">
    <source>
        <dbReference type="SAM" id="MobiDB-lite"/>
    </source>
</evidence>
<feature type="repeat" description="TPR" evidence="5">
    <location>
        <begin position="121"/>
        <end position="154"/>
    </location>
</feature>
<dbReference type="GO" id="GO:0101031">
    <property type="term" value="C:protein folding chaperone complex"/>
    <property type="evidence" value="ECO:0007669"/>
    <property type="project" value="TreeGrafter"/>
</dbReference>
<evidence type="ECO:0000256" key="3">
    <source>
        <dbReference type="ARBA" id="ARBA00038275"/>
    </source>
</evidence>
<keyword evidence="1" id="KW-0677">Repeat</keyword>
<feature type="domain" description="RNA-polymerase II-associated protein 3-like C-terminal" evidence="7">
    <location>
        <begin position="308"/>
        <end position="404"/>
    </location>
</feature>
<feature type="region of interest" description="Disordered" evidence="6">
    <location>
        <begin position="274"/>
        <end position="295"/>
    </location>
</feature>
<dbReference type="InterPro" id="IPR025986">
    <property type="entry name" value="RPAP3-like_C"/>
</dbReference>
<reference evidence="8" key="2">
    <citation type="submission" date="2024-06" db="UniProtKB">
        <authorList>
            <consortium name="EnsemblMetazoa"/>
        </authorList>
    </citation>
    <scope>IDENTIFICATION</scope>
</reference>
<evidence type="ECO:0000256" key="4">
    <source>
        <dbReference type="ARBA" id="ARBA00040133"/>
    </source>
</evidence>
<dbReference type="EnsemblMetazoa" id="XM_019996410.1">
    <property type="protein sequence ID" value="XP_019851969.1"/>
    <property type="gene ID" value="LOC100640921"/>
</dbReference>
<organism evidence="8 9">
    <name type="scientific">Amphimedon queenslandica</name>
    <name type="common">Sponge</name>
    <dbReference type="NCBI Taxonomy" id="400682"/>
    <lineage>
        <taxon>Eukaryota</taxon>
        <taxon>Metazoa</taxon>
        <taxon>Porifera</taxon>
        <taxon>Demospongiae</taxon>
        <taxon>Heteroscleromorpha</taxon>
        <taxon>Haplosclerida</taxon>
        <taxon>Niphatidae</taxon>
        <taxon>Amphimedon</taxon>
    </lineage>
</organism>
<feature type="region of interest" description="Disordered" evidence="6">
    <location>
        <begin position="93"/>
        <end position="125"/>
    </location>
</feature>
<dbReference type="InterPro" id="IPR019734">
    <property type="entry name" value="TPR_rpt"/>
</dbReference>
<feature type="repeat" description="TPR" evidence="5">
    <location>
        <begin position="189"/>
        <end position="222"/>
    </location>
</feature>
<dbReference type="PANTHER" id="PTHR46423:SF1">
    <property type="entry name" value="RNA POLYMERASE II-ASSOCIATED PROTEIN 3"/>
    <property type="match status" value="1"/>
</dbReference>
<evidence type="ECO:0000259" key="7">
    <source>
        <dbReference type="Pfam" id="PF13877"/>
    </source>
</evidence>
<dbReference type="PROSITE" id="PS50005">
    <property type="entry name" value="TPR"/>
    <property type="match status" value="2"/>
</dbReference>
<evidence type="ECO:0000313" key="9">
    <source>
        <dbReference type="Proteomes" id="UP000007879"/>
    </source>
</evidence>
<dbReference type="SMART" id="SM00028">
    <property type="entry name" value="TPR"/>
    <property type="match status" value="3"/>
</dbReference>
<gene>
    <name evidence="8" type="primary">100640921</name>
</gene>
<feature type="compositionally biased region" description="Basic and acidic residues" evidence="6">
    <location>
        <begin position="114"/>
        <end position="125"/>
    </location>
</feature>
<name>A0AAN0J4M7_AMPQE</name>
<reference evidence="9" key="1">
    <citation type="journal article" date="2010" name="Nature">
        <title>The Amphimedon queenslandica genome and the evolution of animal complexity.</title>
        <authorList>
            <person name="Srivastava M."/>
            <person name="Simakov O."/>
            <person name="Chapman J."/>
            <person name="Fahey B."/>
            <person name="Gauthier M.E."/>
            <person name="Mitros T."/>
            <person name="Richards G.S."/>
            <person name="Conaco C."/>
            <person name="Dacre M."/>
            <person name="Hellsten U."/>
            <person name="Larroux C."/>
            <person name="Putnam N.H."/>
            <person name="Stanke M."/>
            <person name="Adamska M."/>
            <person name="Darling A."/>
            <person name="Degnan S.M."/>
            <person name="Oakley T.H."/>
            <person name="Plachetzki D.C."/>
            <person name="Zhai Y."/>
            <person name="Adamski M."/>
            <person name="Calcino A."/>
            <person name="Cummins S.F."/>
            <person name="Goodstein D.M."/>
            <person name="Harris C."/>
            <person name="Jackson D.J."/>
            <person name="Leys S.P."/>
            <person name="Shu S."/>
            <person name="Woodcroft B.J."/>
            <person name="Vervoort M."/>
            <person name="Kosik K.S."/>
            <person name="Manning G."/>
            <person name="Degnan B.M."/>
            <person name="Rokhsar D.S."/>
        </authorList>
    </citation>
    <scope>NUCLEOTIDE SEQUENCE [LARGE SCALE GENOMIC DNA]</scope>
</reference>
<dbReference type="SUPFAM" id="SSF48452">
    <property type="entry name" value="TPR-like"/>
    <property type="match status" value="1"/>
</dbReference>
<accession>A0AAN0J4M7</accession>
<dbReference type="Gene3D" id="1.25.40.10">
    <property type="entry name" value="Tetratricopeptide repeat domain"/>
    <property type="match status" value="1"/>
</dbReference>
<protein>
    <recommendedName>
        <fullName evidence="4">RNA polymerase II-associated protein 3</fullName>
    </recommendedName>
</protein>
<evidence type="ECO:0000256" key="1">
    <source>
        <dbReference type="ARBA" id="ARBA00022737"/>
    </source>
</evidence>